<keyword evidence="3" id="KW-0309">Germination</keyword>
<evidence type="ECO:0000256" key="9">
    <source>
        <dbReference type="SAM" id="SignalP"/>
    </source>
</evidence>
<dbReference type="GO" id="GO:0009847">
    <property type="term" value="P:spore germination"/>
    <property type="evidence" value="ECO:0007669"/>
    <property type="project" value="UniProtKB-UniRule"/>
</dbReference>
<evidence type="ECO:0000256" key="3">
    <source>
        <dbReference type="ARBA" id="ARBA00022544"/>
    </source>
</evidence>
<keyword evidence="5" id="KW-0378">Hydrolase</keyword>
<dbReference type="GO" id="GO:0071555">
    <property type="term" value="P:cell wall organization"/>
    <property type="evidence" value="ECO:0007669"/>
    <property type="project" value="UniProtKB-KW"/>
</dbReference>
<proteinExistence type="inferred from homology"/>
<dbReference type="GO" id="GO:0016787">
    <property type="term" value="F:hydrolase activity"/>
    <property type="evidence" value="ECO:0007669"/>
    <property type="project" value="UniProtKB-KW"/>
</dbReference>
<dbReference type="GO" id="GO:0030435">
    <property type="term" value="P:sporulation resulting in formation of a cellular spore"/>
    <property type="evidence" value="ECO:0007669"/>
    <property type="project" value="UniProtKB-KW"/>
</dbReference>
<comment type="similarity">
    <text evidence="1">Belongs to the SleB family.</text>
</comment>
<dbReference type="InterPro" id="IPR011105">
    <property type="entry name" value="Cell_wall_hydrolase_SleB"/>
</dbReference>
<dbReference type="InterPro" id="IPR042047">
    <property type="entry name" value="SleB_dom1"/>
</dbReference>
<evidence type="ECO:0000256" key="2">
    <source>
        <dbReference type="ARBA" id="ARBA00018364"/>
    </source>
</evidence>
<dbReference type="SUPFAM" id="SSF47090">
    <property type="entry name" value="PGBD-like"/>
    <property type="match status" value="1"/>
</dbReference>
<keyword evidence="13" id="KW-1185">Reference proteome</keyword>
<evidence type="ECO:0000256" key="7">
    <source>
        <dbReference type="ARBA" id="ARBA00023316"/>
    </source>
</evidence>
<dbReference type="InterPro" id="IPR036365">
    <property type="entry name" value="PGBD-like_sf"/>
</dbReference>
<dbReference type="AlphaFoldDB" id="A0AAV4LLH3"/>
<sequence length="245" mass="27514">MKLKWGLFIASMSILVSFITVRAPVAELKDPSSPAFTNRNLVRGSTGGDVYELQGRLKHLGYYHGPIDGIFGWRTYWAVRNFQYRFGIRADGIVGQQTKEKLYRATRNYRATRSHKGSIMHYSPRGRITNNDIMLLARAVNGEARGEPFIGQVAVAATILNRLEDPRFPKTIPGIIYQPGAFTAVSDGQIWLSPNSTAYKAVLDALNGWDPSDGAVYYFNPATASSKWIWSRPQIKQIGKHIFCR</sequence>
<dbReference type="Pfam" id="PF07486">
    <property type="entry name" value="Hydrolase_2"/>
    <property type="match status" value="1"/>
</dbReference>
<evidence type="ECO:0000259" key="11">
    <source>
        <dbReference type="Pfam" id="PF07486"/>
    </source>
</evidence>
<evidence type="ECO:0000256" key="8">
    <source>
        <dbReference type="NCBIfam" id="TIGR02869"/>
    </source>
</evidence>
<keyword evidence="6" id="KW-0749">Sporulation</keyword>
<dbReference type="InterPro" id="IPR036366">
    <property type="entry name" value="PGBDSf"/>
</dbReference>
<feature type="signal peptide" evidence="9">
    <location>
        <begin position="1"/>
        <end position="22"/>
    </location>
</feature>
<evidence type="ECO:0000256" key="4">
    <source>
        <dbReference type="ARBA" id="ARBA00022729"/>
    </source>
</evidence>
<dbReference type="RefSeq" id="WP_282201117.1">
    <property type="nucleotide sequence ID" value="NZ_BOQE01000001.1"/>
</dbReference>
<accession>A0AAV4LLH3</accession>
<evidence type="ECO:0000256" key="6">
    <source>
        <dbReference type="ARBA" id="ARBA00022969"/>
    </source>
</evidence>
<feature type="domain" description="Peptidoglycan binding-like" evidence="10">
    <location>
        <begin position="46"/>
        <end position="102"/>
    </location>
</feature>
<dbReference type="EMBL" id="BOQE01000001">
    <property type="protein sequence ID" value="GIM48219.1"/>
    <property type="molecule type" value="Genomic_DNA"/>
</dbReference>
<dbReference type="NCBIfam" id="TIGR02869">
    <property type="entry name" value="spore_SleB"/>
    <property type="match status" value="1"/>
</dbReference>
<evidence type="ECO:0000256" key="1">
    <source>
        <dbReference type="ARBA" id="ARBA00007010"/>
    </source>
</evidence>
<dbReference type="Gene3D" id="1.10.10.2520">
    <property type="entry name" value="Cell wall hydrolase SleB, domain 1"/>
    <property type="match status" value="1"/>
</dbReference>
<name>A0AAV4LLH3_9BACL</name>
<feature type="chain" id="PRO_5043383016" description="Spore cortex-lytic enzyme" evidence="9">
    <location>
        <begin position="23"/>
        <end position="245"/>
    </location>
</feature>
<dbReference type="Gene3D" id="1.10.101.10">
    <property type="entry name" value="PGBD-like superfamily/PGBD"/>
    <property type="match status" value="1"/>
</dbReference>
<organism evidence="12 13">
    <name type="scientific">Collibacillus ludicampi</name>
    <dbReference type="NCBI Taxonomy" id="2771369"/>
    <lineage>
        <taxon>Bacteria</taxon>
        <taxon>Bacillati</taxon>
        <taxon>Bacillota</taxon>
        <taxon>Bacilli</taxon>
        <taxon>Bacillales</taxon>
        <taxon>Alicyclobacillaceae</taxon>
        <taxon>Collibacillus</taxon>
    </lineage>
</organism>
<dbReference type="Proteomes" id="UP001057291">
    <property type="component" value="Unassembled WGS sequence"/>
</dbReference>
<dbReference type="Pfam" id="PF01471">
    <property type="entry name" value="PG_binding_1"/>
    <property type="match status" value="1"/>
</dbReference>
<evidence type="ECO:0000313" key="13">
    <source>
        <dbReference type="Proteomes" id="UP001057291"/>
    </source>
</evidence>
<feature type="domain" description="Cell wall hydrolase SleB" evidence="11">
    <location>
        <begin position="146"/>
        <end position="244"/>
    </location>
</feature>
<gene>
    <name evidence="12" type="primary">sleB</name>
    <name evidence="12" type="ORF">DNHGIG_37680</name>
</gene>
<evidence type="ECO:0000256" key="5">
    <source>
        <dbReference type="ARBA" id="ARBA00022801"/>
    </source>
</evidence>
<dbReference type="InterPro" id="IPR002477">
    <property type="entry name" value="Peptidoglycan-bd-like"/>
</dbReference>
<reference evidence="12" key="1">
    <citation type="journal article" date="2023" name="Int. J. Syst. Evol. Microbiol.">
        <title>Collibacillus ludicampi gen. nov., sp. nov., a new soil bacterium of the family Alicyclobacillaceae.</title>
        <authorList>
            <person name="Jojima T."/>
            <person name="Ioku Y."/>
            <person name="Fukuta Y."/>
            <person name="Shirasaka N."/>
            <person name="Matsumura Y."/>
            <person name="Mori M."/>
        </authorList>
    </citation>
    <scope>NUCLEOTIDE SEQUENCE</scope>
    <source>
        <strain evidence="12">TP075</strain>
    </source>
</reference>
<dbReference type="InterPro" id="IPR014224">
    <property type="entry name" value="Spore_cortex_SleB"/>
</dbReference>
<keyword evidence="7" id="KW-0961">Cell wall biogenesis/degradation</keyword>
<keyword evidence="4 9" id="KW-0732">Signal</keyword>
<dbReference type="Gene3D" id="6.20.240.60">
    <property type="match status" value="1"/>
</dbReference>
<dbReference type="FunFam" id="6.20.240.60:FF:000001">
    <property type="entry name" value="Spore cortex-lytic enzyme"/>
    <property type="match status" value="1"/>
</dbReference>
<comment type="caution">
    <text evidence="12">The sequence shown here is derived from an EMBL/GenBank/DDBJ whole genome shotgun (WGS) entry which is preliminary data.</text>
</comment>
<protein>
    <recommendedName>
        <fullName evidence="2 8">Spore cortex-lytic enzyme</fullName>
    </recommendedName>
</protein>
<evidence type="ECO:0000259" key="10">
    <source>
        <dbReference type="Pfam" id="PF01471"/>
    </source>
</evidence>
<evidence type="ECO:0000313" key="12">
    <source>
        <dbReference type="EMBL" id="GIM48219.1"/>
    </source>
</evidence>